<evidence type="ECO:0000256" key="4">
    <source>
        <dbReference type="ARBA" id="ARBA00022801"/>
    </source>
</evidence>
<dbReference type="InterPro" id="IPR027461">
    <property type="entry name" value="Carboxypeptidase_A_C_sf"/>
</dbReference>
<dbReference type="SUPFAM" id="SSF52317">
    <property type="entry name" value="Class I glutamine amidotransferase-like"/>
    <property type="match status" value="1"/>
</dbReference>
<accession>A0A227KNE7</accession>
<dbReference type="PIRSF" id="PIRSF028757">
    <property type="entry name" value="LD-carboxypeptidase"/>
    <property type="match status" value="1"/>
</dbReference>
<feature type="active site" description="Nucleophile" evidence="6">
    <location>
        <position position="102"/>
    </location>
</feature>
<comment type="caution">
    <text evidence="9">The sequence shown here is derived from an EMBL/GenBank/DDBJ whole genome shotgun (WGS) entry which is preliminary data.</text>
</comment>
<proteinExistence type="inferred from homology"/>
<dbReference type="InterPro" id="IPR040449">
    <property type="entry name" value="Peptidase_S66_N"/>
</dbReference>
<comment type="similarity">
    <text evidence="1">Belongs to the peptidase S66 family.</text>
</comment>
<feature type="domain" description="LD-carboxypeptidase C-terminal" evidence="8">
    <location>
        <begin position="164"/>
        <end position="280"/>
    </location>
</feature>
<dbReference type="Gene3D" id="3.50.30.60">
    <property type="entry name" value="LD-carboxypeptidase A C-terminal domain-like"/>
    <property type="match status" value="1"/>
</dbReference>
<evidence type="ECO:0000313" key="9">
    <source>
        <dbReference type="EMBL" id="OXE49615.1"/>
    </source>
</evidence>
<dbReference type="GO" id="GO:0006508">
    <property type="term" value="P:proteolysis"/>
    <property type="evidence" value="ECO:0007669"/>
    <property type="project" value="UniProtKB-KW"/>
</dbReference>
<keyword evidence="4" id="KW-0378">Hydrolase</keyword>
<dbReference type="InterPro" id="IPR003507">
    <property type="entry name" value="S66_fam"/>
</dbReference>
<evidence type="ECO:0000256" key="2">
    <source>
        <dbReference type="ARBA" id="ARBA00022645"/>
    </source>
</evidence>
<keyword evidence="5" id="KW-0720">Serine protease</keyword>
<dbReference type="InterPro" id="IPR040921">
    <property type="entry name" value="Peptidase_S66C"/>
</dbReference>
<evidence type="ECO:0000256" key="5">
    <source>
        <dbReference type="ARBA" id="ARBA00022825"/>
    </source>
</evidence>
<dbReference type="RefSeq" id="WP_066592920.1">
    <property type="nucleotide sequence ID" value="NZ_CAJTBZ010000011.1"/>
</dbReference>
<dbReference type="EMBL" id="NHMP01000003">
    <property type="protein sequence ID" value="OXE49615.1"/>
    <property type="molecule type" value="Genomic_DNA"/>
</dbReference>
<feature type="active site" description="Charge relay system" evidence="6">
    <location>
        <position position="195"/>
    </location>
</feature>
<dbReference type="PANTHER" id="PTHR30237:SF2">
    <property type="entry name" value="MUREIN TETRAPEPTIDE CARBOXYPEPTIDASE"/>
    <property type="match status" value="1"/>
</dbReference>
<keyword evidence="10" id="KW-1185">Reference proteome</keyword>
<evidence type="ECO:0000256" key="1">
    <source>
        <dbReference type="ARBA" id="ARBA00010233"/>
    </source>
</evidence>
<keyword evidence="3" id="KW-0645">Protease</keyword>
<feature type="domain" description="LD-carboxypeptidase N-terminal" evidence="7">
    <location>
        <begin position="7"/>
        <end position="121"/>
    </location>
</feature>
<reference evidence="10" key="1">
    <citation type="submission" date="2017-05" db="EMBL/GenBank/DDBJ databases">
        <title>Improved OligoMM genomes.</title>
        <authorList>
            <person name="Garzetti D."/>
        </authorList>
    </citation>
    <scope>NUCLEOTIDE SEQUENCE [LARGE SCALE GENOMIC DNA]</scope>
    <source>
        <strain evidence="10">YL45</strain>
    </source>
</reference>
<dbReference type="Gene3D" id="3.40.50.10740">
    <property type="entry name" value="Class I glutamine amidotransferase-like"/>
    <property type="match status" value="1"/>
</dbReference>
<sequence length="297" mass="32208">MKKKIAGIAAPSGNVLNLEDVKKAAKLLEEDGWEVKLGKSVLTSFQRFGGVSDEARAEDFNRLCGKCDFVLAARGGYGLNRILPTIDFEEIHKRGVWVGGFSDITLFSLAYLAKYQGKSLHCPTASVLGKSSVSAFSIESFRTALSSKQYAIEFETDAANLKVSGTLWGGNLSVLVSALGTPYFPDIEGGVLFLEDLAEPAYKIERNLLQLAQAGVLQKQQAIVLGHFSHIRNSAHDFGYSIEDAKEILRKTIKVPVIEGLPFGHVDDLCTLVIGAPCCLSVNSRHCTLTIPDAPNF</sequence>
<dbReference type="PANTHER" id="PTHR30237">
    <property type="entry name" value="MURAMOYLTETRAPEPTIDE CARBOXYPEPTIDASE"/>
    <property type="match status" value="1"/>
</dbReference>
<dbReference type="Pfam" id="PF02016">
    <property type="entry name" value="Peptidase_S66"/>
    <property type="match status" value="1"/>
</dbReference>
<dbReference type="Proteomes" id="UP000214610">
    <property type="component" value="Unassembled WGS sequence"/>
</dbReference>
<dbReference type="InterPro" id="IPR027478">
    <property type="entry name" value="LdcA_N"/>
</dbReference>
<dbReference type="CDD" id="cd07025">
    <property type="entry name" value="Peptidase_S66"/>
    <property type="match status" value="1"/>
</dbReference>
<dbReference type="AlphaFoldDB" id="A0A227KNE7"/>
<dbReference type="SUPFAM" id="SSF141986">
    <property type="entry name" value="LD-carboxypeptidase A C-terminal domain-like"/>
    <property type="match status" value="1"/>
</dbReference>
<evidence type="ECO:0000256" key="3">
    <source>
        <dbReference type="ARBA" id="ARBA00022670"/>
    </source>
</evidence>
<dbReference type="InterPro" id="IPR029062">
    <property type="entry name" value="Class_I_gatase-like"/>
</dbReference>
<evidence type="ECO:0000256" key="6">
    <source>
        <dbReference type="PIRSR" id="PIRSR028757-1"/>
    </source>
</evidence>
<dbReference type="GO" id="GO:0008236">
    <property type="term" value="F:serine-type peptidase activity"/>
    <property type="evidence" value="ECO:0007669"/>
    <property type="project" value="UniProtKB-KW"/>
</dbReference>
<dbReference type="Pfam" id="PF17676">
    <property type="entry name" value="Peptidase_S66C"/>
    <property type="match status" value="1"/>
</dbReference>
<protein>
    <submittedName>
        <fullName evidence="9">LD-carboxypeptidase</fullName>
    </submittedName>
</protein>
<name>A0A227KNE7_9BURK</name>
<evidence type="ECO:0000259" key="7">
    <source>
        <dbReference type="Pfam" id="PF02016"/>
    </source>
</evidence>
<keyword evidence="2 9" id="KW-0121">Carboxypeptidase</keyword>
<evidence type="ECO:0000313" key="10">
    <source>
        <dbReference type="Proteomes" id="UP000214610"/>
    </source>
</evidence>
<dbReference type="GO" id="GO:0004180">
    <property type="term" value="F:carboxypeptidase activity"/>
    <property type="evidence" value="ECO:0007669"/>
    <property type="project" value="UniProtKB-KW"/>
</dbReference>
<organism evidence="9 10">
    <name type="scientific">Turicimonas muris</name>
    <dbReference type="NCBI Taxonomy" id="1796652"/>
    <lineage>
        <taxon>Bacteria</taxon>
        <taxon>Pseudomonadati</taxon>
        <taxon>Pseudomonadota</taxon>
        <taxon>Betaproteobacteria</taxon>
        <taxon>Burkholderiales</taxon>
        <taxon>Sutterellaceae</taxon>
        <taxon>Turicimonas</taxon>
    </lineage>
</organism>
<gene>
    <name evidence="9" type="ORF">ADH67_05630</name>
</gene>
<evidence type="ECO:0000259" key="8">
    <source>
        <dbReference type="Pfam" id="PF17676"/>
    </source>
</evidence>
<dbReference type="GeneID" id="78361510"/>
<feature type="active site" description="Charge relay system" evidence="6">
    <location>
        <position position="265"/>
    </location>
</feature>